<dbReference type="EMBL" id="AKCV02000022">
    <property type="protein sequence ID" value="TMS57650.1"/>
    <property type="molecule type" value="Genomic_DNA"/>
</dbReference>
<dbReference type="EC" id="2.6.1.85" evidence="1"/>
<gene>
    <name evidence="1" type="primary">pabB</name>
    <name evidence="1" type="ORF">MW7_012270</name>
</gene>
<keyword evidence="2" id="KW-1185">Reference proteome</keyword>
<comment type="caution">
    <text evidence="1">The sequence shown here is derived from an EMBL/GenBank/DDBJ whole genome shotgun (WGS) entry which is preliminary data.</text>
</comment>
<protein>
    <submittedName>
        <fullName evidence="1">Aminodeoxychorismate synthase component I</fullName>
        <ecNumber evidence="1">2.6.1.85</ecNumber>
    </submittedName>
</protein>
<name>A0ACD3SMV9_9BURK</name>
<organism evidence="1 2">
    <name type="scientific">Imbroritus primus</name>
    <dbReference type="NCBI Taxonomy" id="3058603"/>
    <lineage>
        <taxon>Bacteria</taxon>
        <taxon>Pseudomonadati</taxon>
        <taxon>Pseudomonadota</taxon>
        <taxon>Betaproteobacteria</taxon>
        <taxon>Burkholderiales</taxon>
        <taxon>Burkholderiaceae</taxon>
        <taxon>Imbroritus</taxon>
    </lineage>
</organism>
<reference evidence="1" key="1">
    <citation type="submission" date="2019-05" db="EMBL/GenBank/DDBJ databases">
        <title>Revised genome assembly of Burkholderiaceae (previously Ralstonia) sp. PBA.</title>
        <authorList>
            <person name="Gan H.M."/>
        </authorList>
    </citation>
    <scope>NUCLEOTIDE SEQUENCE</scope>
    <source>
        <strain evidence="1">PBA</strain>
    </source>
</reference>
<accession>A0ACD3SMV9</accession>
<sequence length="471" mass="50394">MTPLPVRSDCYALLDDASDGDSSRSRLYTGFLQELRCEDPAQLAATWAQAEAAMRDGAHAVLLADYEWGVRLQGLPVPAEAPQALRIVLFSACARLSRSEVDAWLAMMDALAPAAAVAGLPAGSASGIHDVRRSVTPAQFDHAIARIQSALRAGDTYQINYTYRLDFEASGTPLALYRRLRTRQPVPYGALIALPHDPDTPYILSLSPELFLRHTQGRLTARPMKGTARRTGQPDEDARTARALASDPKNRAENLMIVDLLRNDLGRIATTGSVKVPALFSVEPYAGVFQMTSTVEAELPARTTLPELLRALFPCGSITGAPKHHTMELIADLETTPRGLYTGMVGWVDAPSPGSAQVCGDFCLSVAIRTVTLGHAGQGAHGLRPGRMGVGAGIVLDSVAADEYEECALKARFLTALETPVPHAVVTQAPPVPGIVPSWADMLASGLVAEPGSREDIDGYDMAARYDAVSY</sequence>
<keyword evidence="1" id="KW-0032">Aminotransferase</keyword>
<keyword evidence="1" id="KW-0808">Transferase</keyword>
<proteinExistence type="predicted"/>
<evidence type="ECO:0000313" key="2">
    <source>
        <dbReference type="Proteomes" id="UP000004277"/>
    </source>
</evidence>
<dbReference type="Proteomes" id="UP000004277">
    <property type="component" value="Unassembled WGS sequence"/>
</dbReference>
<evidence type="ECO:0000313" key="1">
    <source>
        <dbReference type="EMBL" id="TMS57650.1"/>
    </source>
</evidence>